<dbReference type="InterPro" id="IPR001789">
    <property type="entry name" value="Sig_transdc_resp-reg_receiver"/>
</dbReference>
<name>A0A398CXA0_9BACL</name>
<keyword evidence="4" id="KW-0804">Transcription</keyword>
<keyword evidence="3 8" id="KW-0238">DNA-binding</keyword>
<dbReference type="InterPro" id="IPR039420">
    <property type="entry name" value="WalR-like"/>
</dbReference>
<evidence type="ECO:0000256" key="1">
    <source>
        <dbReference type="ARBA" id="ARBA00022553"/>
    </source>
</evidence>
<dbReference type="PROSITE" id="PS50043">
    <property type="entry name" value="HTH_LUXR_2"/>
    <property type="match status" value="1"/>
</dbReference>
<dbReference type="PROSITE" id="PS50110">
    <property type="entry name" value="RESPONSE_REGULATORY"/>
    <property type="match status" value="1"/>
</dbReference>
<sequence>MYRVLIADDQRLLREGIQMILQLENDMEVVSLSENGQEACEAVRLYGPDIVLMDIKMPVMDGIEALRTIKRDFPKTIVLMLTTFAEEKHIVDALAAGADGFVLKDMTADRVVEMLRESMKGHVLLPAAIATKLAAKLATLSPQGSNEFDEGALQRNGLIFTDRERKIILLMLQGHSNKQIAISLFMSEGTVRNYVSIIYSKIGTNDRKAAMAFLRELLNDEIV</sequence>
<dbReference type="GO" id="GO:0000160">
    <property type="term" value="P:phosphorelay signal transduction system"/>
    <property type="evidence" value="ECO:0007669"/>
    <property type="project" value="InterPro"/>
</dbReference>
<evidence type="ECO:0000259" key="6">
    <source>
        <dbReference type="PROSITE" id="PS50043"/>
    </source>
</evidence>
<feature type="domain" description="HTH luxR-type" evidence="6">
    <location>
        <begin position="153"/>
        <end position="218"/>
    </location>
</feature>
<evidence type="ECO:0000256" key="5">
    <source>
        <dbReference type="PROSITE-ProRule" id="PRU00169"/>
    </source>
</evidence>
<dbReference type="EMBL" id="QXJM01000030">
    <property type="protein sequence ID" value="RIE03841.1"/>
    <property type="molecule type" value="Genomic_DNA"/>
</dbReference>
<keyword evidence="1 5" id="KW-0597">Phosphoprotein</keyword>
<dbReference type="InterPro" id="IPR058245">
    <property type="entry name" value="NreC/VraR/RcsB-like_REC"/>
</dbReference>
<evidence type="ECO:0000256" key="4">
    <source>
        <dbReference type="ARBA" id="ARBA00023163"/>
    </source>
</evidence>
<dbReference type="SUPFAM" id="SSF46894">
    <property type="entry name" value="C-terminal effector domain of the bipartite response regulators"/>
    <property type="match status" value="1"/>
</dbReference>
<dbReference type="OrthoDB" id="9780153at2"/>
<dbReference type="PANTHER" id="PTHR43214:SF24">
    <property type="entry name" value="TRANSCRIPTIONAL REGULATORY PROTEIN NARL-RELATED"/>
    <property type="match status" value="1"/>
</dbReference>
<dbReference type="InterPro" id="IPR011006">
    <property type="entry name" value="CheY-like_superfamily"/>
</dbReference>
<organism evidence="8 9">
    <name type="scientific">Cohnella faecalis</name>
    <dbReference type="NCBI Taxonomy" id="2315694"/>
    <lineage>
        <taxon>Bacteria</taxon>
        <taxon>Bacillati</taxon>
        <taxon>Bacillota</taxon>
        <taxon>Bacilli</taxon>
        <taxon>Bacillales</taxon>
        <taxon>Paenibacillaceae</taxon>
        <taxon>Cohnella</taxon>
    </lineage>
</organism>
<gene>
    <name evidence="8" type="ORF">D3H35_09830</name>
</gene>
<proteinExistence type="predicted"/>
<dbReference type="InterPro" id="IPR016032">
    <property type="entry name" value="Sig_transdc_resp-reg_C-effctor"/>
</dbReference>
<dbReference type="InterPro" id="IPR000792">
    <property type="entry name" value="Tscrpt_reg_LuxR_C"/>
</dbReference>
<evidence type="ECO:0000313" key="8">
    <source>
        <dbReference type="EMBL" id="RIE03841.1"/>
    </source>
</evidence>
<dbReference type="Proteomes" id="UP000266340">
    <property type="component" value="Unassembled WGS sequence"/>
</dbReference>
<dbReference type="Pfam" id="PF00072">
    <property type="entry name" value="Response_reg"/>
    <property type="match status" value="1"/>
</dbReference>
<dbReference type="GO" id="GO:0006355">
    <property type="term" value="P:regulation of DNA-templated transcription"/>
    <property type="evidence" value="ECO:0007669"/>
    <property type="project" value="InterPro"/>
</dbReference>
<dbReference type="AlphaFoldDB" id="A0A398CXA0"/>
<accession>A0A398CXA0</accession>
<dbReference type="CDD" id="cd17535">
    <property type="entry name" value="REC_NarL-like"/>
    <property type="match status" value="1"/>
</dbReference>
<keyword evidence="9" id="KW-1185">Reference proteome</keyword>
<dbReference type="Gene3D" id="3.40.50.2300">
    <property type="match status" value="1"/>
</dbReference>
<keyword evidence="2" id="KW-0805">Transcription regulation</keyword>
<protein>
    <submittedName>
        <fullName evidence="8">DNA-binding response regulator</fullName>
    </submittedName>
</protein>
<reference evidence="8 9" key="1">
    <citation type="submission" date="2018-09" db="EMBL/GenBank/DDBJ databases">
        <title>Cohnella cavernae sp. nov., isolated from a karst cave.</title>
        <authorList>
            <person name="Zhu H."/>
        </authorList>
    </citation>
    <scope>NUCLEOTIDE SEQUENCE [LARGE SCALE GENOMIC DNA]</scope>
    <source>
        <strain evidence="8 9">K2E09-144</strain>
    </source>
</reference>
<evidence type="ECO:0000259" key="7">
    <source>
        <dbReference type="PROSITE" id="PS50110"/>
    </source>
</evidence>
<evidence type="ECO:0000256" key="2">
    <source>
        <dbReference type="ARBA" id="ARBA00023015"/>
    </source>
</evidence>
<evidence type="ECO:0000313" key="9">
    <source>
        <dbReference type="Proteomes" id="UP000266340"/>
    </source>
</evidence>
<dbReference type="GO" id="GO:0003677">
    <property type="term" value="F:DNA binding"/>
    <property type="evidence" value="ECO:0007669"/>
    <property type="project" value="UniProtKB-KW"/>
</dbReference>
<feature type="domain" description="Response regulatory" evidence="7">
    <location>
        <begin position="3"/>
        <end position="119"/>
    </location>
</feature>
<dbReference type="CDD" id="cd06170">
    <property type="entry name" value="LuxR_C_like"/>
    <property type="match status" value="1"/>
</dbReference>
<comment type="caution">
    <text evidence="8">The sequence shown here is derived from an EMBL/GenBank/DDBJ whole genome shotgun (WGS) entry which is preliminary data.</text>
</comment>
<evidence type="ECO:0000256" key="3">
    <source>
        <dbReference type="ARBA" id="ARBA00023125"/>
    </source>
</evidence>
<dbReference type="PANTHER" id="PTHR43214">
    <property type="entry name" value="TWO-COMPONENT RESPONSE REGULATOR"/>
    <property type="match status" value="1"/>
</dbReference>
<dbReference type="SMART" id="SM00421">
    <property type="entry name" value="HTH_LUXR"/>
    <property type="match status" value="1"/>
</dbReference>
<dbReference type="Pfam" id="PF00196">
    <property type="entry name" value="GerE"/>
    <property type="match status" value="1"/>
</dbReference>
<dbReference type="SUPFAM" id="SSF52172">
    <property type="entry name" value="CheY-like"/>
    <property type="match status" value="1"/>
</dbReference>
<dbReference type="PRINTS" id="PR00038">
    <property type="entry name" value="HTHLUXR"/>
</dbReference>
<feature type="modified residue" description="4-aspartylphosphate" evidence="5">
    <location>
        <position position="54"/>
    </location>
</feature>
<dbReference type="RefSeq" id="WP_119148913.1">
    <property type="nucleotide sequence ID" value="NZ_JBHSOV010000021.1"/>
</dbReference>
<dbReference type="SMART" id="SM00448">
    <property type="entry name" value="REC"/>
    <property type="match status" value="1"/>
</dbReference>